<evidence type="ECO:0000313" key="1">
    <source>
        <dbReference type="EMBL" id="KIM95410.1"/>
    </source>
</evidence>
<organism evidence="1 2">
    <name type="scientific">Oidiodendron maius (strain Zn)</name>
    <dbReference type="NCBI Taxonomy" id="913774"/>
    <lineage>
        <taxon>Eukaryota</taxon>
        <taxon>Fungi</taxon>
        <taxon>Dikarya</taxon>
        <taxon>Ascomycota</taxon>
        <taxon>Pezizomycotina</taxon>
        <taxon>Leotiomycetes</taxon>
        <taxon>Leotiomycetes incertae sedis</taxon>
        <taxon>Myxotrichaceae</taxon>
        <taxon>Oidiodendron</taxon>
    </lineage>
</organism>
<dbReference type="OrthoDB" id="3536265at2759"/>
<gene>
    <name evidence="1" type="ORF">OIDMADRAFT_183933</name>
</gene>
<reference evidence="2" key="2">
    <citation type="submission" date="2015-01" db="EMBL/GenBank/DDBJ databases">
        <title>Evolutionary Origins and Diversification of the Mycorrhizal Mutualists.</title>
        <authorList>
            <consortium name="DOE Joint Genome Institute"/>
            <consortium name="Mycorrhizal Genomics Consortium"/>
            <person name="Kohler A."/>
            <person name="Kuo A."/>
            <person name="Nagy L.G."/>
            <person name="Floudas D."/>
            <person name="Copeland A."/>
            <person name="Barry K.W."/>
            <person name="Cichocki N."/>
            <person name="Veneault-Fourrey C."/>
            <person name="LaButti K."/>
            <person name="Lindquist E.A."/>
            <person name="Lipzen A."/>
            <person name="Lundell T."/>
            <person name="Morin E."/>
            <person name="Murat C."/>
            <person name="Riley R."/>
            <person name="Ohm R."/>
            <person name="Sun H."/>
            <person name="Tunlid A."/>
            <person name="Henrissat B."/>
            <person name="Grigoriev I.V."/>
            <person name="Hibbett D.S."/>
            <person name="Martin F."/>
        </authorList>
    </citation>
    <scope>NUCLEOTIDE SEQUENCE [LARGE SCALE GENOMIC DNA]</scope>
    <source>
        <strain evidence="2">Zn</strain>
    </source>
</reference>
<dbReference type="EMBL" id="KN832887">
    <property type="protein sequence ID" value="KIM95410.1"/>
    <property type="molecule type" value="Genomic_DNA"/>
</dbReference>
<accession>A0A0C3GGZ2</accession>
<reference evidence="1 2" key="1">
    <citation type="submission" date="2014-04" db="EMBL/GenBank/DDBJ databases">
        <authorList>
            <consortium name="DOE Joint Genome Institute"/>
            <person name="Kuo A."/>
            <person name="Martino E."/>
            <person name="Perotto S."/>
            <person name="Kohler A."/>
            <person name="Nagy L.G."/>
            <person name="Floudas D."/>
            <person name="Copeland A."/>
            <person name="Barry K.W."/>
            <person name="Cichocki N."/>
            <person name="Veneault-Fourrey C."/>
            <person name="LaButti K."/>
            <person name="Lindquist E.A."/>
            <person name="Lipzen A."/>
            <person name="Lundell T."/>
            <person name="Morin E."/>
            <person name="Murat C."/>
            <person name="Sun H."/>
            <person name="Tunlid A."/>
            <person name="Henrissat B."/>
            <person name="Grigoriev I.V."/>
            <person name="Hibbett D.S."/>
            <person name="Martin F."/>
            <person name="Nordberg H.P."/>
            <person name="Cantor M.N."/>
            <person name="Hua S.X."/>
        </authorList>
    </citation>
    <scope>NUCLEOTIDE SEQUENCE [LARGE SCALE GENOMIC DNA]</scope>
    <source>
        <strain evidence="1 2">Zn</strain>
    </source>
</reference>
<dbReference type="HOGENOM" id="CLU_561500_0_0_1"/>
<dbReference type="AlphaFoldDB" id="A0A0C3GGZ2"/>
<name>A0A0C3GGZ2_OIDMZ</name>
<evidence type="ECO:0000313" key="2">
    <source>
        <dbReference type="Proteomes" id="UP000054321"/>
    </source>
</evidence>
<sequence length="486" mass="52927">MAYRMRKIFLESRRHIFACSFPTIKHKMSTYTLVVYIQPSILDDLGNLTFARTVNGVSNVIFQCKTSDELGARNTLQWVESYQIGATQSLVDGALVNVGTTLQDIKPGYVCDWGSSEKDMPPETPAPSSFPTGSFGTIDLPSKWKNTIWCSTGPGNNNYNCIYADVKPKTGLNNRSYIVANTFILSWEDSSASESVLVKDWSSPWSLAYNDDETTKYISWGLGEDGKGEAKWWSYLSDPGKHDPSKANGNDLSAIPRGLSSPANYGSAIAVRCSNESNTMLSAYAMQMYADKLKAYLEQAKPSYMDLSFDNTVPRTSLFISARLDMTSPVLDLIAGCSLQHKTLKALQGLFTTLAIDYVPLSQDFVLDPMAPLGQLEPPGVSITANSFTGGCHVTTGNTVPSWSTIVAAMKKSLIASSLSPGTPKYDNKKVIMDMTFTSTDKISLDDAKKAWKTAFAAIPDADRAPLTIDPASINANLEENGINGA</sequence>
<dbReference type="Proteomes" id="UP000054321">
    <property type="component" value="Unassembled WGS sequence"/>
</dbReference>
<keyword evidence="2" id="KW-1185">Reference proteome</keyword>
<protein>
    <submittedName>
        <fullName evidence="1">Uncharacterized protein</fullName>
    </submittedName>
</protein>
<proteinExistence type="predicted"/>
<dbReference type="InParanoid" id="A0A0C3GGZ2"/>